<dbReference type="Proteomes" id="UP000185999">
    <property type="component" value="Unassembled WGS sequence"/>
</dbReference>
<evidence type="ECO:0000256" key="2">
    <source>
        <dbReference type="ARBA" id="ARBA00023125"/>
    </source>
</evidence>
<feature type="domain" description="HTH araC/xylS-type" evidence="4">
    <location>
        <begin position="182"/>
        <end position="279"/>
    </location>
</feature>
<name>A0A1N7N8C0_9GAMM</name>
<dbReference type="Pfam" id="PF12833">
    <property type="entry name" value="HTH_18"/>
    <property type="match status" value="1"/>
</dbReference>
<dbReference type="STRING" id="619304.SAMN05421760_108128"/>
<dbReference type="InterPro" id="IPR003313">
    <property type="entry name" value="AraC-bd"/>
</dbReference>
<evidence type="ECO:0000256" key="1">
    <source>
        <dbReference type="ARBA" id="ARBA00023015"/>
    </source>
</evidence>
<protein>
    <submittedName>
        <fullName evidence="5">Transcriptional regulator, AraC family</fullName>
    </submittedName>
</protein>
<keyword evidence="3" id="KW-0804">Transcription</keyword>
<dbReference type="SUPFAM" id="SSF51215">
    <property type="entry name" value="Regulatory protein AraC"/>
    <property type="match status" value="1"/>
</dbReference>
<dbReference type="InterPro" id="IPR009057">
    <property type="entry name" value="Homeodomain-like_sf"/>
</dbReference>
<dbReference type="PANTHER" id="PTHR46796">
    <property type="entry name" value="HTH-TYPE TRANSCRIPTIONAL ACTIVATOR RHAS-RELATED"/>
    <property type="match status" value="1"/>
</dbReference>
<organism evidence="5 6">
    <name type="scientific">Neptunomonas antarctica</name>
    <dbReference type="NCBI Taxonomy" id="619304"/>
    <lineage>
        <taxon>Bacteria</taxon>
        <taxon>Pseudomonadati</taxon>
        <taxon>Pseudomonadota</taxon>
        <taxon>Gammaproteobacteria</taxon>
        <taxon>Oceanospirillales</taxon>
        <taxon>Oceanospirillaceae</taxon>
        <taxon>Neptunomonas</taxon>
    </lineage>
</organism>
<dbReference type="GO" id="GO:0003700">
    <property type="term" value="F:DNA-binding transcription factor activity"/>
    <property type="evidence" value="ECO:0007669"/>
    <property type="project" value="InterPro"/>
</dbReference>
<dbReference type="InterPro" id="IPR018060">
    <property type="entry name" value="HTH_AraC"/>
</dbReference>
<dbReference type="InterPro" id="IPR050204">
    <property type="entry name" value="AraC_XylS_family_regulators"/>
</dbReference>
<dbReference type="PROSITE" id="PS01124">
    <property type="entry name" value="HTH_ARAC_FAMILY_2"/>
    <property type="match status" value="1"/>
</dbReference>
<evidence type="ECO:0000313" key="6">
    <source>
        <dbReference type="Proteomes" id="UP000185999"/>
    </source>
</evidence>
<evidence type="ECO:0000259" key="4">
    <source>
        <dbReference type="PROSITE" id="PS01124"/>
    </source>
</evidence>
<dbReference type="PANTHER" id="PTHR46796:SF2">
    <property type="entry name" value="TRANSCRIPTIONAL REGULATORY PROTEIN"/>
    <property type="match status" value="1"/>
</dbReference>
<dbReference type="SMART" id="SM00342">
    <property type="entry name" value="HTH_ARAC"/>
    <property type="match status" value="1"/>
</dbReference>
<dbReference type="RefSeq" id="WP_054341122.1">
    <property type="nucleotide sequence ID" value="NZ_FTOE01000008.1"/>
</dbReference>
<keyword evidence="2" id="KW-0238">DNA-binding</keyword>
<gene>
    <name evidence="5" type="ORF">SAMN05421760_108128</name>
</gene>
<dbReference type="InterPro" id="IPR037923">
    <property type="entry name" value="HTH-like"/>
</dbReference>
<dbReference type="GO" id="GO:0043565">
    <property type="term" value="F:sequence-specific DNA binding"/>
    <property type="evidence" value="ECO:0007669"/>
    <property type="project" value="InterPro"/>
</dbReference>
<dbReference type="EMBL" id="FTOE01000008">
    <property type="protein sequence ID" value="SIS94590.1"/>
    <property type="molecule type" value="Genomic_DNA"/>
</dbReference>
<sequence>MDQKTAQYRSQGKRLDSTLFFEKSRLLPGIELRCAQSSTACYGTHSHDEYSFGVIDQGVATYYNQKSKYCIGAGDTVMINPADAHSCNAQEEDWSYRMLFVDPQWVKRLQHDLACDQASDYIPFRMSYSSKQQSFSDFDLLFNCLLSGESPLQAESLLLEYLGSSLAVKQSNSIKSDSVSVRRVQELIQDQLGENLTLDEFSKQAGISRFHLIRSFKQVHGQAPHAFQLDARIKKAKLLLQQGHSLVEISGVLGFADQSHFQRHFKRRIAITPKQYQAFFI</sequence>
<dbReference type="AlphaFoldDB" id="A0A1N7N8C0"/>
<keyword evidence="1" id="KW-0805">Transcription regulation</keyword>
<evidence type="ECO:0000313" key="5">
    <source>
        <dbReference type="EMBL" id="SIS94590.1"/>
    </source>
</evidence>
<evidence type="ECO:0000256" key="3">
    <source>
        <dbReference type="ARBA" id="ARBA00023163"/>
    </source>
</evidence>
<keyword evidence="6" id="KW-1185">Reference proteome</keyword>
<proteinExistence type="predicted"/>
<dbReference type="SUPFAM" id="SSF46689">
    <property type="entry name" value="Homeodomain-like"/>
    <property type="match status" value="2"/>
</dbReference>
<reference evidence="6" key="1">
    <citation type="submission" date="2017-01" db="EMBL/GenBank/DDBJ databases">
        <authorList>
            <person name="Varghese N."/>
            <person name="Submissions S."/>
        </authorList>
    </citation>
    <scope>NUCLEOTIDE SEQUENCE [LARGE SCALE GENOMIC DNA]</scope>
    <source>
        <strain evidence="6">DSM 22306</strain>
    </source>
</reference>
<dbReference type="Pfam" id="PF02311">
    <property type="entry name" value="AraC_binding"/>
    <property type="match status" value="1"/>
</dbReference>
<accession>A0A1N7N8C0</accession>
<dbReference type="Gene3D" id="1.10.10.60">
    <property type="entry name" value="Homeodomain-like"/>
    <property type="match status" value="1"/>
</dbReference>